<dbReference type="Proteomes" id="UP000325598">
    <property type="component" value="Unassembled WGS sequence"/>
</dbReference>
<dbReference type="InterPro" id="IPR006311">
    <property type="entry name" value="TAT_signal"/>
</dbReference>
<dbReference type="PRINTS" id="PR00730">
    <property type="entry name" value="THERMOLYSIN"/>
</dbReference>
<dbReference type="Gene3D" id="3.10.170.10">
    <property type="match status" value="1"/>
</dbReference>
<feature type="compositionally biased region" description="Basic and acidic residues" evidence="10">
    <location>
        <begin position="280"/>
        <end position="296"/>
    </location>
</feature>
<evidence type="ECO:0000256" key="9">
    <source>
        <dbReference type="RuleBase" id="RU366073"/>
    </source>
</evidence>
<evidence type="ECO:0000259" key="12">
    <source>
        <dbReference type="Pfam" id="PF02868"/>
    </source>
</evidence>
<evidence type="ECO:0000256" key="5">
    <source>
        <dbReference type="ARBA" id="ARBA00022801"/>
    </source>
</evidence>
<keyword evidence="3" id="KW-0479">Metal-binding</keyword>
<keyword evidence="7 9" id="KW-0482">Metalloprotease</keyword>
<evidence type="ECO:0000259" key="11">
    <source>
        <dbReference type="Pfam" id="PF01447"/>
    </source>
</evidence>
<keyword evidence="6 9" id="KW-0862">Zinc</keyword>
<evidence type="ECO:0000313" key="15">
    <source>
        <dbReference type="Proteomes" id="UP000325598"/>
    </source>
</evidence>
<keyword evidence="4 9" id="KW-0732">Signal</keyword>
<feature type="domain" description="FTP" evidence="13">
    <location>
        <begin position="74"/>
        <end position="123"/>
    </location>
</feature>
<evidence type="ECO:0000256" key="10">
    <source>
        <dbReference type="SAM" id="MobiDB-lite"/>
    </source>
</evidence>
<comment type="function">
    <text evidence="9">Extracellular zinc metalloprotease.</text>
</comment>
<dbReference type="SUPFAM" id="SSF55486">
    <property type="entry name" value="Metalloproteases ('zincins'), catalytic domain"/>
    <property type="match status" value="1"/>
</dbReference>
<comment type="similarity">
    <text evidence="1 9">Belongs to the peptidase M4 family.</text>
</comment>
<dbReference type="Pfam" id="PF02868">
    <property type="entry name" value="Peptidase_M4_C"/>
    <property type="match status" value="1"/>
</dbReference>
<feature type="signal peptide" evidence="9">
    <location>
        <begin position="1"/>
        <end position="33"/>
    </location>
</feature>
<sequence length="602" mass="62790">MRRPHIRRHRLAVAVAVTTAATLTAGVAGTASASSTASPVAAPSASTHAPQKVVDAARAAAFAHAPATGVGKKDTLKATDTLVDPDGRQHVRFVRTHRGLPVLGGDLVVHLTADSAYEGVTRAYRHRVDVPDTDPKLSAGEARTKAAAVAKGHAGEAQLVVDARADRTTLAYRVEVAGSRTAEAGGARTVILDAASGAVLSNAPVDDSFLSPAVQAKLRARGERLNPATGSLTPAPAATAEAAGTAGFPSAATGSGASFFVGKVPLSTTRTAQKSFTLKDSTRGNTETRDAGDKELGKFSDGKAFTSATNRWGNGTTNSRATAAVDAQYGITSTLDFYKKTFGRKGIKNDGRGARALVHFGKKVGNAYWSSDCGCMLYGDGDGKTFAKPLVVLDVTGHELTHGVVDATANLQPTRVDEEGNQFGEPGALNESLADIFGSAVEFSTNNPKNPPNYLMGEKLGLSQKFLRRLDKPSLDKLEGTVDYWSKASYDTEVHAGSGVSSHAFYLLAEGSGKKTIGGVAYDSPTYKGTKVTGIGRSKATAIFYRALTRYMVSTTDFHDARNATLRAAKDLYGATSTAYKTVDKAWAAVNVTAANAPAGNH</sequence>
<organism evidence="14 15">
    <name type="scientific">Streptomyces angustmyceticus</name>
    <dbReference type="NCBI Taxonomy" id="285578"/>
    <lineage>
        <taxon>Bacteria</taxon>
        <taxon>Bacillati</taxon>
        <taxon>Actinomycetota</taxon>
        <taxon>Actinomycetes</taxon>
        <taxon>Kitasatosporales</taxon>
        <taxon>Streptomycetaceae</taxon>
        <taxon>Streptomyces</taxon>
    </lineage>
</organism>
<dbReference type="PANTHER" id="PTHR33794">
    <property type="entry name" value="BACILLOLYSIN"/>
    <property type="match status" value="1"/>
</dbReference>
<keyword evidence="2 9" id="KW-0645">Protease</keyword>
<dbReference type="InterPro" id="IPR023612">
    <property type="entry name" value="Peptidase_M4"/>
</dbReference>
<dbReference type="OrthoDB" id="291295at2"/>
<keyword evidence="5 9" id="KW-0378">Hydrolase</keyword>
<evidence type="ECO:0000259" key="13">
    <source>
        <dbReference type="Pfam" id="PF07504"/>
    </source>
</evidence>
<feature type="region of interest" description="Disordered" evidence="10">
    <location>
        <begin position="275"/>
        <end position="296"/>
    </location>
</feature>
<feature type="active site" description="Proton donor" evidence="8">
    <location>
        <position position="495"/>
    </location>
</feature>
<evidence type="ECO:0000256" key="4">
    <source>
        <dbReference type="ARBA" id="ARBA00022729"/>
    </source>
</evidence>
<dbReference type="InterPro" id="IPR013856">
    <property type="entry name" value="Peptidase_M4_domain"/>
</dbReference>
<dbReference type="Pfam" id="PF01447">
    <property type="entry name" value="Peptidase_M4"/>
    <property type="match status" value="1"/>
</dbReference>
<dbReference type="PANTHER" id="PTHR33794:SF1">
    <property type="entry name" value="BACILLOLYSIN"/>
    <property type="match status" value="1"/>
</dbReference>
<reference evidence="14 15" key="1">
    <citation type="submission" date="2019-10" db="EMBL/GenBank/DDBJ databases">
        <title>Whole genome shotgun sequence of Streptomyces angustmyceticus NBRC 3934.</title>
        <authorList>
            <person name="Hosoyama A."/>
            <person name="Ichikawa N."/>
            <person name="Kimura A."/>
            <person name="Kitahashi Y."/>
            <person name="Komaki H."/>
            <person name="Uohara A."/>
        </authorList>
    </citation>
    <scope>NUCLEOTIDE SEQUENCE [LARGE SCALE GENOMIC DNA]</scope>
    <source>
        <strain evidence="14 15">NBRC 3934</strain>
    </source>
</reference>
<comment type="cofactor">
    <cofactor evidence="9">
        <name>Zn(2+)</name>
        <dbReference type="ChEBI" id="CHEBI:29105"/>
    </cofactor>
</comment>
<dbReference type="GO" id="GO:0004222">
    <property type="term" value="F:metalloendopeptidase activity"/>
    <property type="evidence" value="ECO:0007669"/>
    <property type="project" value="UniProtKB-UniRule"/>
</dbReference>
<evidence type="ECO:0000256" key="3">
    <source>
        <dbReference type="ARBA" id="ARBA00022723"/>
    </source>
</evidence>
<comment type="caution">
    <text evidence="14">The sequence shown here is derived from an EMBL/GenBank/DDBJ whole genome shotgun (WGS) entry which is preliminary data.</text>
</comment>
<dbReference type="InterPro" id="IPR011096">
    <property type="entry name" value="FTP_domain"/>
</dbReference>
<dbReference type="RefSeq" id="WP_086717000.1">
    <property type="nucleotide sequence ID" value="NZ_BLAG01000004.1"/>
</dbReference>
<feature type="domain" description="Peptidase M4" evidence="11">
    <location>
        <begin position="253"/>
        <end position="405"/>
    </location>
</feature>
<dbReference type="InterPro" id="IPR027268">
    <property type="entry name" value="Peptidase_M4/M1_CTD_sf"/>
</dbReference>
<protein>
    <recommendedName>
        <fullName evidence="9">Neutral metalloproteinase</fullName>
        <ecNumber evidence="9">3.4.24.-</ecNumber>
    </recommendedName>
</protein>
<dbReference type="GO" id="GO:0005576">
    <property type="term" value="C:extracellular region"/>
    <property type="evidence" value="ECO:0007669"/>
    <property type="project" value="UniProtKB-SubCell"/>
</dbReference>
<dbReference type="GeneID" id="96749528"/>
<dbReference type="Gene3D" id="3.10.450.490">
    <property type="match status" value="1"/>
</dbReference>
<dbReference type="EMBL" id="BLAG01000004">
    <property type="protein sequence ID" value="GES28084.1"/>
    <property type="molecule type" value="Genomic_DNA"/>
</dbReference>
<dbReference type="GO" id="GO:0006508">
    <property type="term" value="P:proteolysis"/>
    <property type="evidence" value="ECO:0007669"/>
    <property type="project" value="UniProtKB-KW"/>
</dbReference>
<accession>A0A5J4L5K2</accession>
<keyword evidence="9" id="KW-0964">Secreted</keyword>
<evidence type="ECO:0000256" key="6">
    <source>
        <dbReference type="ARBA" id="ARBA00022833"/>
    </source>
</evidence>
<dbReference type="AlphaFoldDB" id="A0A5J4L5K2"/>
<feature type="active site" evidence="8">
    <location>
        <position position="399"/>
    </location>
</feature>
<dbReference type="Pfam" id="PF07504">
    <property type="entry name" value="FTP"/>
    <property type="match status" value="1"/>
</dbReference>
<dbReference type="InterPro" id="IPR050728">
    <property type="entry name" value="Zinc_Metalloprotease_M4"/>
</dbReference>
<feature type="domain" description="Peptidase M4 C-terminal" evidence="12">
    <location>
        <begin position="424"/>
        <end position="592"/>
    </location>
</feature>
<evidence type="ECO:0000256" key="2">
    <source>
        <dbReference type="ARBA" id="ARBA00022670"/>
    </source>
</evidence>
<keyword evidence="15" id="KW-1185">Reference proteome</keyword>
<name>A0A5J4L5K2_9ACTN</name>
<comment type="subcellular location">
    <subcellularLocation>
        <location evidence="9">Secreted</location>
    </subcellularLocation>
</comment>
<gene>
    <name evidence="14" type="ORF">San01_05710</name>
</gene>
<dbReference type="EC" id="3.4.24.-" evidence="9"/>
<dbReference type="PROSITE" id="PS51318">
    <property type="entry name" value="TAT"/>
    <property type="match status" value="1"/>
</dbReference>
<proteinExistence type="inferred from homology"/>
<feature type="chain" id="PRO_5023968556" description="Neutral metalloproteinase" evidence="9">
    <location>
        <begin position="34"/>
        <end position="602"/>
    </location>
</feature>
<dbReference type="GO" id="GO:0046872">
    <property type="term" value="F:metal ion binding"/>
    <property type="evidence" value="ECO:0007669"/>
    <property type="project" value="UniProtKB-UniRule"/>
</dbReference>
<evidence type="ECO:0000256" key="7">
    <source>
        <dbReference type="ARBA" id="ARBA00023049"/>
    </source>
</evidence>
<dbReference type="Gene3D" id="1.10.390.10">
    <property type="entry name" value="Neutral Protease Domain 2"/>
    <property type="match status" value="1"/>
</dbReference>
<dbReference type="InterPro" id="IPR001570">
    <property type="entry name" value="Peptidase_M4_C_domain"/>
</dbReference>
<dbReference type="CDD" id="cd09597">
    <property type="entry name" value="M4_TLP"/>
    <property type="match status" value="1"/>
</dbReference>
<evidence type="ECO:0000256" key="8">
    <source>
        <dbReference type="PIRSR" id="PIRSR623612-1"/>
    </source>
</evidence>
<evidence type="ECO:0000313" key="14">
    <source>
        <dbReference type="EMBL" id="GES28084.1"/>
    </source>
</evidence>
<evidence type="ECO:0000256" key="1">
    <source>
        <dbReference type="ARBA" id="ARBA00009388"/>
    </source>
</evidence>